<dbReference type="Proteomes" id="UP000515734">
    <property type="component" value="Chromosome"/>
</dbReference>
<protein>
    <recommendedName>
        <fullName evidence="4">13e12 repeat-containing protein</fullName>
    </recommendedName>
</protein>
<feature type="region of interest" description="Disordered" evidence="1">
    <location>
        <begin position="56"/>
        <end position="92"/>
    </location>
</feature>
<dbReference type="RefSeq" id="WP_185291701.1">
    <property type="nucleotide sequence ID" value="NZ_AP023287.1"/>
</dbReference>
<sequence length="117" mass="12733">MLKTFGGWKDRQLPDGTVIWAAPSGHTYVTTPGSALLFPRLCAPTAPVVVPKKAGIAGGDRNAKMPRRRRTRAQSGAAAIARERAHNRAMRQEKRRDAYAYLLGNAEPNPDDGPPPF</sequence>
<evidence type="ECO:0000313" key="2">
    <source>
        <dbReference type="EMBL" id="BCI53693.1"/>
    </source>
</evidence>
<name>A0A6S6P1I0_9MYCO</name>
<evidence type="ECO:0000313" key="3">
    <source>
        <dbReference type="Proteomes" id="UP000515734"/>
    </source>
</evidence>
<feature type="compositionally biased region" description="Basic and acidic residues" evidence="1">
    <location>
        <begin position="81"/>
        <end position="92"/>
    </location>
</feature>
<proteinExistence type="predicted"/>
<gene>
    <name evidence="2" type="ORF">NIIDNTM18_29710</name>
</gene>
<evidence type="ECO:0008006" key="4">
    <source>
        <dbReference type="Google" id="ProtNLM"/>
    </source>
</evidence>
<dbReference type="AlphaFoldDB" id="A0A6S6P1I0"/>
<accession>A0A6S6P1I0</accession>
<evidence type="ECO:0000256" key="1">
    <source>
        <dbReference type="SAM" id="MobiDB-lite"/>
    </source>
</evidence>
<dbReference type="EMBL" id="AP023287">
    <property type="protein sequence ID" value="BCI53693.1"/>
    <property type="molecule type" value="Genomic_DNA"/>
</dbReference>
<reference evidence="2 3" key="1">
    <citation type="submission" date="2020-07" db="EMBL/GenBank/DDBJ databases">
        <title>Complete genome sequence of Mycolicibacterium litorale like strain isolated from cardiac implantable electronic device infection.</title>
        <authorList>
            <person name="Fukano H."/>
            <person name="Miyama H."/>
            <person name="Hoshino Y."/>
        </authorList>
    </citation>
    <scope>NUCLEOTIDE SEQUENCE [LARGE SCALE GENOMIC DNA]</scope>
    <source>
        <strain evidence="2 3">NIIDNTM18</strain>
    </source>
</reference>
<organism evidence="2 3">
    <name type="scientific">Mycolicibacterium litorale</name>
    <dbReference type="NCBI Taxonomy" id="758802"/>
    <lineage>
        <taxon>Bacteria</taxon>
        <taxon>Bacillati</taxon>
        <taxon>Actinomycetota</taxon>
        <taxon>Actinomycetes</taxon>
        <taxon>Mycobacteriales</taxon>
        <taxon>Mycobacteriaceae</taxon>
        <taxon>Mycolicibacterium</taxon>
    </lineage>
</organism>